<keyword evidence="7" id="KW-0597">Phosphoprotein</keyword>
<dbReference type="GO" id="GO:0004674">
    <property type="term" value="F:protein serine/threonine kinase activity"/>
    <property type="evidence" value="ECO:0007669"/>
    <property type="project" value="UniProtKB-KW"/>
</dbReference>
<dbReference type="InterPro" id="IPR000719">
    <property type="entry name" value="Prot_kinase_dom"/>
</dbReference>
<feature type="transmembrane region" description="Helical" evidence="26">
    <location>
        <begin position="686"/>
        <end position="709"/>
    </location>
</feature>
<comment type="catalytic activity">
    <reaction evidence="20">
        <text>L-threonyl-[protein] + ATP = O-phospho-L-threonyl-[protein] + ADP + H(+)</text>
        <dbReference type="Rhea" id="RHEA:46608"/>
        <dbReference type="Rhea" id="RHEA-COMP:11060"/>
        <dbReference type="Rhea" id="RHEA-COMP:11605"/>
        <dbReference type="ChEBI" id="CHEBI:15378"/>
        <dbReference type="ChEBI" id="CHEBI:30013"/>
        <dbReference type="ChEBI" id="CHEBI:30616"/>
        <dbReference type="ChEBI" id="CHEBI:61977"/>
        <dbReference type="ChEBI" id="CHEBI:456216"/>
        <dbReference type="EC" id="2.7.11.1"/>
    </reaction>
</comment>
<keyword evidence="19" id="KW-0325">Glycoprotein</keyword>
<accession>A0A8T0RQ51</accession>
<dbReference type="Proteomes" id="UP000823388">
    <property type="component" value="Chromosome 5N"/>
</dbReference>
<evidence type="ECO:0000256" key="15">
    <source>
        <dbReference type="ARBA" id="ARBA00022840"/>
    </source>
</evidence>
<keyword evidence="10 26" id="KW-0812">Transmembrane</keyword>
<feature type="binding site" evidence="25">
    <location>
        <position position="773"/>
    </location>
    <ligand>
        <name>ATP</name>
        <dbReference type="ChEBI" id="CHEBI:30616"/>
    </ligand>
</feature>
<dbReference type="Pfam" id="PF23598">
    <property type="entry name" value="LRR_14"/>
    <property type="match status" value="1"/>
</dbReference>
<evidence type="ECO:0000256" key="2">
    <source>
        <dbReference type="ARBA" id="ARBA00004389"/>
    </source>
</evidence>
<dbReference type="EC" id="2.7.11.1" evidence="4"/>
<evidence type="ECO:0000256" key="9">
    <source>
        <dbReference type="ARBA" id="ARBA00022679"/>
    </source>
</evidence>
<evidence type="ECO:0000256" key="17">
    <source>
        <dbReference type="ARBA" id="ARBA00023136"/>
    </source>
</evidence>
<evidence type="ECO:0000256" key="27">
    <source>
        <dbReference type="SAM" id="SignalP"/>
    </source>
</evidence>
<organism evidence="29 30">
    <name type="scientific">Panicum virgatum</name>
    <name type="common">Blackwell switchgrass</name>
    <dbReference type="NCBI Taxonomy" id="38727"/>
    <lineage>
        <taxon>Eukaryota</taxon>
        <taxon>Viridiplantae</taxon>
        <taxon>Streptophyta</taxon>
        <taxon>Embryophyta</taxon>
        <taxon>Tracheophyta</taxon>
        <taxon>Spermatophyta</taxon>
        <taxon>Magnoliopsida</taxon>
        <taxon>Liliopsida</taxon>
        <taxon>Poales</taxon>
        <taxon>Poaceae</taxon>
        <taxon>PACMAD clade</taxon>
        <taxon>Panicoideae</taxon>
        <taxon>Panicodae</taxon>
        <taxon>Paniceae</taxon>
        <taxon>Panicinae</taxon>
        <taxon>Panicum</taxon>
        <taxon>Panicum sect. Hiantes</taxon>
    </lineage>
</organism>
<evidence type="ECO:0000256" key="16">
    <source>
        <dbReference type="ARBA" id="ARBA00022989"/>
    </source>
</evidence>
<comment type="function">
    <text evidence="23">The processed protein kinase Xa21 chain released by protein cleavage after X.oryzae pv. oryzae protein Ax21 detection translocates into the nucleus where it can bind and regulate WRKY62, a transcription factor. Confers resistance to the bacterial pathogen X.oryzae pv. oryzae (Xoo).</text>
</comment>
<keyword evidence="13 25" id="KW-0547">Nucleotide-binding</keyword>
<evidence type="ECO:0000256" key="8">
    <source>
        <dbReference type="ARBA" id="ARBA00022614"/>
    </source>
</evidence>
<evidence type="ECO:0000256" key="24">
    <source>
        <dbReference type="ARBA" id="ARBA00072040"/>
    </source>
</evidence>
<keyword evidence="5" id="KW-1003">Cell membrane</keyword>
<evidence type="ECO:0000256" key="22">
    <source>
        <dbReference type="ARBA" id="ARBA00054320"/>
    </source>
</evidence>
<feature type="domain" description="Protein kinase" evidence="28">
    <location>
        <begin position="744"/>
        <end position="1046"/>
    </location>
</feature>
<dbReference type="PANTHER" id="PTHR48053">
    <property type="entry name" value="LEUCINE RICH REPEAT FAMILY PROTEIN, EXPRESSED"/>
    <property type="match status" value="1"/>
</dbReference>
<dbReference type="FunFam" id="3.80.10.10:FF:001158">
    <property type="entry name" value="Leucine-rich repeat protein kinase family protein"/>
    <property type="match status" value="1"/>
</dbReference>
<dbReference type="InterPro" id="IPR003591">
    <property type="entry name" value="Leu-rich_rpt_typical-subtyp"/>
</dbReference>
<evidence type="ECO:0000256" key="1">
    <source>
        <dbReference type="ARBA" id="ARBA00004162"/>
    </source>
</evidence>
<dbReference type="AlphaFoldDB" id="A0A8T0RQ51"/>
<evidence type="ECO:0000256" key="21">
    <source>
        <dbReference type="ARBA" id="ARBA00048679"/>
    </source>
</evidence>
<dbReference type="FunFam" id="3.80.10.10:FF:000275">
    <property type="entry name" value="Leucine-rich repeat receptor-like protein kinase"/>
    <property type="match status" value="1"/>
</dbReference>
<keyword evidence="9" id="KW-0808">Transferase</keyword>
<evidence type="ECO:0000256" key="10">
    <source>
        <dbReference type="ARBA" id="ARBA00022692"/>
    </source>
</evidence>
<evidence type="ECO:0000256" key="14">
    <source>
        <dbReference type="ARBA" id="ARBA00022777"/>
    </source>
</evidence>
<dbReference type="PANTHER" id="PTHR48053:SF81">
    <property type="entry name" value="PROTEIN KINASE DOMAIN-CONTAINING PROTEIN"/>
    <property type="match status" value="1"/>
</dbReference>
<evidence type="ECO:0000256" key="7">
    <source>
        <dbReference type="ARBA" id="ARBA00022553"/>
    </source>
</evidence>
<dbReference type="InterPro" id="IPR017441">
    <property type="entry name" value="Protein_kinase_ATP_BS"/>
</dbReference>
<evidence type="ECO:0000256" key="6">
    <source>
        <dbReference type="ARBA" id="ARBA00022527"/>
    </source>
</evidence>
<dbReference type="SMART" id="SM00220">
    <property type="entry name" value="S_TKc"/>
    <property type="match status" value="1"/>
</dbReference>
<dbReference type="PROSITE" id="PS00107">
    <property type="entry name" value="PROTEIN_KINASE_ATP"/>
    <property type="match status" value="1"/>
</dbReference>
<dbReference type="FunFam" id="3.30.200.20:FF:000432">
    <property type="entry name" value="LRR receptor-like serine/threonine-protein kinase EFR"/>
    <property type="match status" value="1"/>
</dbReference>
<comment type="similarity">
    <text evidence="3">Belongs to the protein kinase superfamily. Ser/Thr protein kinase family.</text>
</comment>
<name>A0A8T0RQ51_PANVG</name>
<evidence type="ECO:0000256" key="13">
    <source>
        <dbReference type="ARBA" id="ARBA00022741"/>
    </source>
</evidence>
<dbReference type="Pfam" id="PF00560">
    <property type="entry name" value="LRR_1"/>
    <property type="match status" value="5"/>
</dbReference>
<evidence type="ECO:0000256" key="5">
    <source>
        <dbReference type="ARBA" id="ARBA00022475"/>
    </source>
</evidence>
<evidence type="ECO:0000256" key="18">
    <source>
        <dbReference type="ARBA" id="ARBA00023170"/>
    </source>
</evidence>
<evidence type="ECO:0000256" key="19">
    <source>
        <dbReference type="ARBA" id="ARBA00023180"/>
    </source>
</evidence>
<dbReference type="SUPFAM" id="SSF56112">
    <property type="entry name" value="Protein kinase-like (PK-like)"/>
    <property type="match status" value="1"/>
</dbReference>
<dbReference type="FunFam" id="3.80.10.10:FF:000233">
    <property type="entry name" value="Leucine-rich repeat receptor-like protein kinase TDR"/>
    <property type="match status" value="1"/>
</dbReference>
<dbReference type="GO" id="GO:0005886">
    <property type="term" value="C:plasma membrane"/>
    <property type="evidence" value="ECO:0007669"/>
    <property type="project" value="UniProtKB-SubCell"/>
</dbReference>
<keyword evidence="18" id="KW-0675">Receptor</keyword>
<dbReference type="SMART" id="SM00369">
    <property type="entry name" value="LRR_TYP"/>
    <property type="match status" value="9"/>
</dbReference>
<dbReference type="Gene3D" id="3.30.200.20">
    <property type="entry name" value="Phosphorylase Kinase, domain 1"/>
    <property type="match status" value="1"/>
</dbReference>
<gene>
    <name evidence="29" type="ORF">PVAP13_5NG087981</name>
</gene>
<evidence type="ECO:0000256" key="20">
    <source>
        <dbReference type="ARBA" id="ARBA00047899"/>
    </source>
</evidence>
<dbReference type="SUPFAM" id="SSF52047">
    <property type="entry name" value="RNI-like"/>
    <property type="match status" value="1"/>
</dbReference>
<evidence type="ECO:0000256" key="4">
    <source>
        <dbReference type="ARBA" id="ARBA00012513"/>
    </source>
</evidence>
<comment type="subcellular location">
    <subcellularLocation>
        <location evidence="1">Cell membrane</location>
        <topology evidence="1">Single-pass membrane protein</topology>
    </subcellularLocation>
    <subcellularLocation>
        <location evidence="2">Endoplasmic reticulum membrane</location>
        <topology evidence="2">Single-pass membrane protein</topology>
    </subcellularLocation>
</comment>
<dbReference type="SUPFAM" id="SSF52058">
    <property type="entry name" value="L domain-like"/>
    <property type="match status" value="1"/>
</dbReference>
<dbReference type="EMBL" id="CM029046">
    <property type="protein sequence ID" value="KAG2586968.1"/>
    <property type="molecule type" value="Genomic_DNA"/>
</dbReference>
<keyword evidence="6" id="KW-0723">Serine/threonine-protein kinase</keyword>
<dbReference type="Gene3D" id="3.80.10.10">
    <property type="entry name" value="Ribonuclease Inhibitor"/>
    <property type="match status" value="6"/>
</dbReference>
<evidence type="ECO:0000256" key="3">
    <source>
        <dbReference type="ARBA" id="ARBA00008684"/>
    </source>
</evidence>
<keyword evidence="14" id="KW-0418">Kinase</keyword>
<evidence type="ECO:0000256" key="11">
    <source>
        <dbReference type="ARBA" id="ARBA00022729"/>
    </source>
</evidence>
<dbReference type="InterPro" id="IPR011009">
    <property type="entry name" value="Kinase-like_dom_sf"/>
</dbReference>
<evidence type="ECO:0000256" key="25">
    <source>
        <dbReference type="PROSITE-ProRule" id="PRU10141"/>
    </source>
</evidence>
<keyword evidence="15 25" id="KW-0067">ATP-binding</keyword>
<proteinExistence type="inferred from homology"/>
<keyword evidence="11 27" id="KW-0732">Signal</keyword>
<dbReference type="InterPro" id="IPR055414">
    <property type="entry name" value="LRR_R13L4/SHOC2-like"/>
</dbReference>
<dbReference type="InterPro" id="IPR032675">
    <property type="entry name" value="LRR_dom_sf"/>
</dbReference>
<sequence>MAMRSAMASLLLLLPPLLSVVSMSISAPVAAQAGDDEATALLAFKAAAVAGGAYDGDPLASWNSSGAGGWLCSWEGVRCGGRYRRVVVLSLPSRGLAGTLSPAVGNLTSLRILNLSSNWFQGTIPASVGRLARLQTLDLSYNTFHGGLPANLTFCASLLFFDLSSNRLHGRIPAELGRDLANLQKLSLANNSMTGGIPASLANMSSLYHLDLGTNQLEGPIPPELGSIGGLRFLYLNMNNLSGVLPHSLYNLSMLQELSVVNNSLAGSIPANVGERFPRIEVLHFSANQFHGTIPGSLSNLSALKDLQLVQNSFSGHVPPALGRLKGLVSLNLFSNKLEADDRGGWEFITALANCSQLGFLDLEYNSFSGKLPSSIANLSTTLQLLGVGDNRISGSIPSNIGNLVGLQSLGMENTSISGVIPESIGRLENMAVLEIYNTRLSGLIPSSLGNLTQLNVLALYSCNLEGPIPASLGNLKNMFVLDLSANRLNGSVPREILKLPALSYYLDLSYNLLSGPLPSDVGMLANLNQLILSGNQLSGSIPDSIGNCISLERLLLDQNLLEGSIPQTLKNVKGLALLNLTMNKLSGNIPDALSSIGGLKQLYLAHNNLSGLIPLGLQNLTFLLKLDLSFNDLQGEVPKGGIFANVTYFSIYGNDQLCGGIPRLHLAPCSMSNAEKKKKKLLKPLAITLTTISAVIFSVSVVALIVLIRKKVRKRHESQLISTIEERYGRVSYHALSNGTNGFSETNLLGQGSYGMVYKCTLHDQGTTVAVKVFNTQQSGTTRSFMAECEALRRVRHRCLVKIITCCSSIDHQGQEFKALVFEFMPNGSLNGWLHPGSDMPTRANSLSLEQRLHIAVGIMDALDYLHNHCRPPIIHCDIKPSNILLAEDMSARVGDFGISRILPESASKTLQSSNSIAGIRGTIGYVAPEYGEGFSVSTHGDVYSLGILLLEMFTGRSPTDEMFNGSLDLHKFAENALPEKIWDIVDPAISMHTNGYSSTIRSGIQNCLVSVVSLGISCSKKQPKERIPIQDAAIEMHAIRDSYLKFAGSLSMENGVIVPNHNDFPQQ</sequence>
<dbReference type="Gene3D" id="1.10.510.10">
    <property type="entry name" value="Transferase(Phosphotransferase) domain 1"/>
    <property type="match status" value="1"/>
</dbReference>
<feature type="signal peptide" evidence="27">
    <location>
        <begin position="1"/>
        <end position="31"/>
    </location>
</feature>
<dbReference type="Pfam" id="PF08263">
    <property type="entry name" value="LRRNT_2"/>
    <property type="match status" value="1"/>
</dbReference>
<keyword evidence="30" id="KW-1185">Reference proteome</keyword>
<evidence type="ECO:0000256" key="23">
    <source>
        <dbReference type="ARBA" id="ARBA00056628"/>
    </source>
</evidence>
<dbReference type="InterPro" id="IPR001611">
    <property type="entry name" value="Leu-rich_rpt"/>
</dbReference>
<dbReference type="FunFam" id="1.10.510.10:FF:000358">
    <property type="entry name" value="Putative leucine-rich repeat receptor-like serine/threonine-protein kinase"/>
    <property type="match status" value="1"/>
</dbReference>
<evidence type="ECO:0000313" key="29">
    <source>
        <dbReference type="EMBL" id="KAG2586968.1"/>
    </source>
</evidence>
<dbReference type="PROSITE" id="PS50011">
    <property type="entry name" value="PROTEIN_KINASE_DOM"/>
    <property type="match status" value="1"/>
</dbReference>
<evidence type="ECO:0000259" key="28">
    <source>
        <dbReference type="PROSITE" id="PS50011"/>
    </source>
</evidence>
<dbReference type="GO" id="GO:0005789">
    <property type="term" value="C:endoplasmic reticulum membrane"/>
    <property type="evidence" value="ECO:0007669"/>
    <property type="project" value="UniProtKB-SubCell"/>
</dbReference>
<dbReference type="GO" id="GO:0005524">
    <property type="term" value="F:ATP binding"/>
    <property type="evidence" value="ECO:0007669"/>
    <property type="project" value="UniProtKB-UniRule"/>
</dbReference>
<dbReference type="InterPro" id="IPR051716">
    <property type="entry name" value="Plant_RL_S/T_kinase"/>
</dbReference>
<keyword evidence="12" id="KW-0677">Repeat</keyword>
<evidence type="ECO:0000256" key="26">
    <source>
        <dbReference type="SAM" id="Phobius"/>
    </source>
</evidence>
<comment type="caution">
    <text evidence="29">The sequence shown here is derived from an EMBL/GenBank/DDBJ whole genome shotgun (WGS) entry which is preliminary data.</text>
</comment>
<dbReference type="PROSITE" id="PS00108">
    <property type="entry name" value="PROTEIN_KINASE_ST"/>
    <property type="match status" value="1"/>
</dbReference>
<keyword evidence="8" id="KW-0433">Leucine-rich repeat</keyword>
<feature type="chain" id="PRO_5035742770" description="Receptor kinase-like protein Xa21" evidence="27">
    <location>
        <begin position="32"/>
        <end position="1069"/>
    </location>
</feature>
<dbReference type="InterPro" id="IPR008271">
    <property type="entry name" value="Ser/Thr_kinase_AS"/>
</dbReference>
<evidence type="ECO:0000256" key="12">
    <source>
        <dbReference type="ARBA" id="ARBA00022737"/>
    </source>
</evidence>
<keyword evidence="16 26" id="KW-1133">Transmembrane helix</keyword>
<protein>
    <recommendedName>
        <fullName evidence="24">Receptor kinase-like protein Xa21</fullName>
        <ecNumber evidence="4">2.7.11.1</ecNumber>
    </recommendedName>
</protein>
<keyword evidence="17 26" id="KW-0472">Membrane</keyword>
<dbReference type="InterPro" id="IPR013210">
    <property type="entry name" value="LRR_N_plant-typ"/>
</dbReference>
<dbReference type="GO" id="GO:0009791">
    <property type="term" value="P:post-embryonic development"/>
    <property type="evidence" value="ECO:0007669"/>
    <property type="project" value="UniProtKB-ARBA"/>
</dbReference>
<comment type="function">
    <text evidence="22">Receptor kinase that detects X.oryzae pv. oryzae protein Ax21 to promote innate immunity. Following X.oryzae pv. oryzae protein Ax21 detection, undergoes cleavage, releasing the processed protein kinase Xa21 chain.</text>
</comment>
<dbReference type="Pfam" id="PF13855">
    <property type="entry name" value="LRR_8"/>
    <property type="match status" value="1"/>
</dbReference>
<reference evidence="29" key="1">
    <citation type="submission" date="2020-05" db="EMBL/GenBank/DDBJ databases">
        <title>WGS assembly of Panicum virgatum.</title>
        <authorList>
            <person name="Lovell J.T."/>
            <person name="Jenkins J."/>
            <person name="Shu S."/>
            <person name="Juenger T.E."/>
            <person name="Schmutz J."/>
        </authorList>
    </citation>
    <scope>NUCLEOTIDE SEQUENCE</scope>
    <source>
        <strain evidence="29">AP13</strain>
    </source>
</reference>
<comment type="catalytic activity">
    <reaction evidence="21">
        <text>L-seryl-[protein] + ATP = O-phospho-L-seryl-[protein] + ADP + H(+)</text>
        <dbReference type="Rhea" id="RHEA:17989"/>
        <dbReference type="Rhea" id="RHEA-COMP:9863"/>
        <dbReference type="Rhea" id="RHEA-COMP:11604"/>
        <dbReference type="ChEBI" id="CHEBI:15378"/>
        <dbReference type="ChEBI" id="CHEBI:29999"/>
        <dbReference type="ChEBI" id="CHEBI:30616"/>
        <dbReference type="ChEBI" id="CHEBI:83421"/>
        <dbReference type="ChEBI" id="CHEBI:456216"/>
        <dbReference type="EC" id="2.7.11.1"/>
    </reaction>
</comment>
<evidence type="ECO:0000313" key="30">
    <source>
        <dbReference type="Proteomes" id="UP000823388"/>
    </source>
</evidence>
<dbReference type="Pfam" id="PF00069">
    <property type="entry name" value="Pkinase"/>
    <property type="match status" value="1"/>
</dbReference>